<evidence type="ECO:0000256" key="8">
    <source>
        <dbReference type="ARBA" id="ARBA00022989"/>
    </source>
</evidence>
<accession>A0A7I9UVG9</accession>
<evidence type="ECO:0000256" key="2">
    <source>
        <dbReference type="ARBA" id="ARBA00011073"/>
    </source>
</evidence>
<dbReference type="InterPro" id="IPR023827">
    <property type="entry name" value="Peptidase_S8_Asp-AS"/>
</dbReference>
<evidence type="ECO:0000256" key="6">
    <source>
        <dbReference type="ARBA" id="ARBA00022801"/>
    </source>
</evidence>
<keyword evidence="11" id="KW-0732">Signal</keyword>
<keyword evidence="5" id="KW-0812">Transmembrane</keyword>
<dbReference type="InterPro" id="IPR022398">
    <property type="entry name" value="Peptidase_S8_His-AS"/>
</dbReference>
<evidence type="ECO:0000256" key="11">
    <source>
        <dbReference type="SAM" id="SignalP"/>
    </source>
</evidence>
<dbReference type="Pfam" id="PF00082">
    <property type="entry name" value="Peptidase_S8"/>
    <property type="match status" value="1"/>
</dbReference>
<reference evidence="14" key="1">
    <citation type="submission" date="2019-06" db="EMBL/GenBank/DDBJ databases">
        <title>Gordonia isolated from sludge of a wastewater treatment plant.</title>
        <authorList>
            <person name="Tamura T."/>
            <person name="Aoyama K."/>
            <person name="Kang Y."/>
            <person name="Saito S."/>
            <person name="Akiyama N."/>
            <person name="Yazawa K."/>
            <person name="Gonoi T."/>
            <person name="Mikami Y."/>
        </authorList>
    </citation>
    <scope>NUCLEOTIDE SEQUENCE [LARGE SCALE GENOMIC DNA]</scope>
    <source>
        <strain evidence="14">NBRC 107697</strain>
    </source>
</reference>
<evidence type="ECO:0000313" key="13">
    <source>
        <dbReference type="EMBL" id="GED97217.1"/>
    </source>
</evidence>
<dbReference type="InterPro" id="IPR000209">
    <property type="entry name" value="Peptidase_S8/S53_dom"/>
</dbReference>
<dbReference type="NCBIfam" id="TIGR03921">
    <property type="entry name" value="T7SS_mycosin"/>
    <property type="match status" value="1"/>
</dbReference>
<feature type="active site" description="Charge relay system" evidence="10">
    <location>
        <position position="340"/>
    </location>
</feature>
<dbReference type="PROSITE" id="PS51892">
    <property type="entry name" value="SUBTILASE"/>
    <property type="match status" value="1"/>
</dbReference>
<evidence type="ECO:0000256" key="5">
    <source>
        <dbReference type="ARBA" id="ARBA00022692"/>
    </source>
</evidence>
<evidence type="ECO:0000313" key="14">
    <source>
        <dbReference type="Proteomes" id="UP000444980"/>
    </source>
</evidence>
<feature type="domain" description="Peptidase S8/S53" evidence="12">
    <location>
        <begin position="87"/>
        <end position="387"/>
    </location>
</feature>
<evidence type="ECO:0000256" key="3">
    <source>
        <dbReference type="ARBA" id="ARBA00022475"/>
    </source>
</evidence>
<name>A0A7I9UVG9_9ACTN</name>
<dbReference type="GO" id="GO:0006508">
    <property type="term" value="P:proteolysis"/>
    <property type="evidence" value="ECO:0007669"/>
    <property type="project" value="UniProtKB-KW"/>
</dbReference>
<keyword evidence="7 10" id="KW-0720">Serine protease</keyword>
<comment type="similarity">
    <text evidence="2 10">Belongs to the peptidase S8 family.</text>
</comment>
<feature type="chain" id="PRO_5029641007" evidence="11">
    <location>
        <begin position="26"/>
        <end position="457"/>
    </location>
</feature>
<dbReference type="InterPro" id="IPR015500">
    <property type="entry name" value="Peptidase_S8_subtilisin-rel"/>
</dbReference>
<dbReference type="PROSITE" id="PS00137">
    <property type="entry name" value="SUBTILASE_HIS"/>
    <property type="match status" value="1"/>
</dbReference>
<dbReference type="PANTHER" id="PTHR43806:SF11">
    <property type="entry name" value="CEREVISIN-RELATED"/>
    <property type="match status" value="1"/>
</dbReference>
<evidence type="ECO:0000256" key="1">
    <source>
        <dbReference type="ARBA" id="ARBA00004162"/>
    </source>
</evidence>
<keyword evidence="3" id="KW-1003">Cell membrane</keyword>
<proteinExistence type="inferred from homology"/>
<sequence>MSPLRRWLRCGVVAAVIGPSVLVGAAPVMAVRPPAIASAPPGDAAPPGRAEQRTTCAVPVPTDRPTVAARDAAALLDIDRVHRIATGRGQRVAVIDTGVTPHPRLPRIVDGGDFVTGSSGLTDCDAHGTLVAGLIAARADPADGFVGLAPDISLISIRQSSAAFAPPRRDDDPAATVGSGYGSVAGLAAAVMRAVRLGATVINISEVACAPASSSAKLDDAGLGAALRHAVDHNVVVVVAAGNVSADGGCRDQNPRGPRAAQWSTVRTAATPAWFADDVLAVGSVDSGDGRPSAFSLAGPWVRIAAPGTELTSLDPRPGRTGLVAALAGADGAIPISGTSFAAAYVSATAALVRERFPSLDARAVMRRITATATGGGDGPDPRIGFGVVDPLAALTATTTDQPRTLTARFHPAPAEPPPSRLPMIVSIGGTVLLGVMLAVTSRVARPRVAPHHDDGL</sequence>
<dbReference type="EMBL" id="BJOU01000001">
    <property type="protein sequence ID" value="GED97217.1"/>
    <property type="molecule type" value="Genomic_DNA"/>
</dbReference>
<evidence type="ECO:0000256" key="10">
    <source>
        <dbReference type="PROSITE-ProRule" id="PRU01240"/>
    </source>
</evidence>
<evidence type="ECO:0000256" key="7">
    <source>
        <dbReference type="ARBA" id="ARBA00022825"/>
    </source>
</evidence>
<dbReference type="PANTHER" id="PTHR43806">
    <property type="entry name" value="PEPTIDASE S8"/>
    <property type="match status" value="1"/>
</dbReference>
<dbReference type="InterPro" id="IPR036852">
    <property type="entry name" value="Peptidase_S8/S53_dom_sf"/>
</dbReference>
<evidence type="ECO:0000256" key="9">
    <source>
        <dbReference type="ARBA" id="ARBA00023136"/>
    </source>
</evidence>
<keyword evidence="6 10" id="KW-0378">Hydrolase</keyword>
<keyword evidence="4 10" id="KW-0645">Protease</keyword>
<dbReference type="InterPro" id="IPR023834">
    <property type="entry name" value="T7SS_pept_S8A_mycosin"/>
</dbReference>
<dbReference type="GO" id="GO:0004252">
    <property type="term" value="F:serine-type endopeptidase activity"/>
    <property type="evidence" value="ECO:0007669"/>
    <property type="project" value="UniProtKB-UniRule"/>
</dbReference>
<dbReference type="Gene3D" id="3.40.50.200">
    <property type="entry name" value="Peptidase S8/S53 domain"/>
    <property type="match status" value="1"/>
</dbReference>
<comment type="caution">
    <text evidence="13">The sequence shown here is derived from an EMBL/GenBank/DDBJ whole genome shotgun (WGS) entry which is preliminary data.</text>
</comment>
<dbReference type="PRINTS" id="PR00723">
    <property type="entry name" value="SUBTILISIN"/>
</dbReference>
<dbReference type="SUPFAM" id="SSF52743">
    <property type="entry name" value="Subtilisin-like"/>
    <property type="match status" value="1"/>
</dbReference>
<dbReference type="GO" id="GO:0005886">
    <property type="term" value="C:plasma membrane"/>
    <property type="evidence" value="ECO:0007669"/>
    <property type="project" value="UniProtKB-SubCell"/>
</dbReference>
<gene>
    <name evidence="13" type="ORF">nbrc107697_12560</name>
</gene>
<comment type="subcellular location">
    <subcellularLocation>
        <location evidence="1">Cell membrane</location>
        <topology evidence="1">Single-pass membrane protein</topology>
    </subcellularLocation>
</comment>
<evidence type="ECO:0000259" key="12">
    <source>
        <dbReference type="Pfam" id="PF00082"/>
    </source>
</evidence>
<keyword evidence="9" id="KW-0472">Membrane</keyword>
<dbReference type="AlphaFoldDB" id="A0A7I9UVG9"/>
<protein>
    <submittedName>
        <fullName evidence="13">Putative protease</fullName>
    </submittedName>
</protein>
<dbReference type="Proteomes" id="UP000444980">
    <property type="component" value="Unassembled WGS sequence"/>
</dbReference>
<evidence type="ECO:0000256" key="4">
    <source>
        <dbReference type="ARBA" id="ARBA00022670"/>
    </source>
</evidence>
<feature type="signal peptide" evidence="11">
    <location>
        <begin position="1"/>
        <end position="25"/>
    </location>
</feature>
<feature type="active site" description="Charge relay system" evidence="10">
    <location>
        <position position="127"/>
    </location>
</feature>
<dbReference type="InterPro" id="IPR050131">
    <property type="entry name" value="Peptidase_S8_subtilisin-like"/>
</dbReference>
<organism evidence="13 14">
    <name type="scientific">Gordonia crocea</name>
    <dbReference type="NCBI Taxonomy" id="589162"/>
    <lineage>
        <taxon>Bacteria</taxon>
        <taxon>Bacillati</taxon>
        <taxon>Actinomycetota</taxon>
        <taxon>Actinomycetes</taxon>
        <taxon>Mycobacteriales</taxon>
        <taxon>Gordoniaceae</taxon>
        <taxon>Gordonia</taxon>
    </lineage>
</organism>
<dbReference type="PROSITE" id="PS00136">
    <property type="entry name" value="SUBTILASE_ASP"/>
    <property type="match status" value="1"/>
</dbReference>
<keyword evidence="14" id="KW-1185">Reference proteome</keyword>
<keyword evidence="8" id="KW-1133">Transmembrane helix</keyword>
<feature type="active site" description="Charge relay system" evidence="10">
    <location>
        <position position="96"/>
    </location>
</feature>